<dbReference type="InterPro" id="IPR049940">
    <property type="entry name" value="GluQ/Sye"/>
</dbReference>
<dbReference type="Pfam" id="PF00749">
    <property type="entry name" value="tRNA-synt_1c"/>
    <property type="match status" value="1"/>
</dbReference>
<dbReference type="Proteomes" id="UP000310636">
    <property type="component" value="Unassembled WGS sequence"/>
</dbReference>
<name>A0A4S4BWE4_9BACL</name>
<keyword evidence="5 7" id="KW-0067">ATP-binding</keyword>
<keyword evidence="3 7" id="KW-0547">Nucleotide-binding</keyword>
<dbReference type="AlphaFoldDB" id="A0A4S4BWE4"/>
<evidence type="ECO:0000256" key="8">
    <source>
        <dbReference type="SAM" id="MobiDB-lite"/>
    </source>
</evidence>
<dbReference type="PROSITE" id="PS00178">
    <property type="entry name" value="AA_TRNA_LIGASE_I"/>
    <property type="match status" value="1"/>
</dbReference>
<comment type="similarity">
    <text evidence="7">Belongs to the class-I aminoacyl-tRNA synthetase family.</text>
</comment>
<dbReference type="PANTHER" id="PTHR43311:SF1">
    <property type="entry name" value="GLUTAMYL-Q TRNA(ASP) SYNTHETASE"/>
    <property type="match status" value="1"/>
</dbReference>
<comment type="caution">
    <text evidence="10">The sequence shown here is derived from an EMBL/GenBank/DDBJ whole genome shotgun (WGS) entry which is preliminary data.</text>
</comment>
<reference evidence="10 11" key="1">
    <citation type="submission" date="2019-04" db="EMBL/GenBank/DDBJ databases">
        <title>Cohnella sp. nov. isolated from preserved vegetables.</title>
        <authorList>
            <person name="Lin S.-Y."/>
            <person name="Hung M.-H."/>
            <person name="Young C.-C."/>
        </authorList>
    </citation>
    <scope>NUCLEOTIDE SEQUENCE [LARGE SCALE GENOMIC DNA]</scope>
    <source>
        <strain evidence="10 11">CC-MHH1044</strain>
    </source>
</reference>
<keyword evidence="2" id="KW-0479">Metal-binding</keyword>
<gene>
    <name evidence="10" type="ORF">E6C55_11865</name>
</gene>
<keyword evidence="6 7" id="KW-0030">Aminoacyl-tRNA synthetase</keyword>
<dbReference type="GO" id="GO:0005524">
    <property type="term" value="F:ATP binding"/>
    <property type="evidence" value="ECO:0007669"/>
    <property type="project" value="UniProtKB-KW"/>
</dbReference>
<evidence type="ECO:0000256" key="5">
    <source>
        <dbReference type="ARBA" id="ARBA00022840"/>
    </source>
</evidence>
<evidence type="ECO:0000256" key="1">
    <source>
        <dbReference type="ARBA" id="ARBA00022598"/>
    </source>
</evidence>
<evidence type="ECO:0000256" key="4">
    <source>
        <dbReference type="ARBA" id="ARBA00022833"/>
    </source>
</evidence>
<dbReference type="NCBIfam" id="NF004315">
    <property type="entry name" value="PRK05710.1-4"/>
    <property type="match status" value="1"/>
</dbReference>
<accession>A0A4S4BWE4</accession>
<dbReference type="InterPro" id="IPR000924">
    <property type="entry name" value="Glu/Gln-tRNA-synth"/>
</dbReference>
<dbReference type="GO" id="GO:0006424">
    <property type="term" value="P:glutamyl-tRNA aminoacylation"/>
    <property type="evidence" value="ECO:0007669"/>
    <property type="project" value="TreeGrafter"/>
</dbReference>
<keyword evidence="7" id="KW-0648">Protein biosynthesis</keyword>
<dbReference type="InterPro" id="IPR001412">
    <property type="entry name" value="aa-tRNA-synth_I_CS"/>
</dbReference>
<dbReference type="EMBL" id="SSOB01000013">
    <property type="protein sequence ID" value="THF79478.1"/>
    <property type="molecule type" value="Genomic_DNA"/>
</dbReference>
<dbReference type="OrthoDB" id="9807503at2"/>
<dbReference type="InterPro" id="IPR014729">
    <property type="entry name" value="Rossmann-like_a/b/a_fold"/>
</dbReference>
<evidence type="ECO:0000256" key="2">
    <source>
        <dbReference type="ARBA" id="ARBA00022723"/>
    </source>
</evidence>
<dbReference type="EC" id="6.1.1.-" evidence="10"/>
<evidence type="ECO:0000256" key="7">
    <source>
        <dbReference type="RuleBase" id="RU363037"/>
    </source>
</evidence>
<evidence type="ECO:0000256" key="6">
    <source>
        <dbReference type="ARBA" id="ARBA00023146"/>
    </source>
</evidence>
<keyword evidence="1 7" id="KW-0436">Ligase</keyword>
<feature type="region of interest" description="Disordered" evidence="8">
    <location>
        <begin position="1"/>
        <end position="28"/>
    </location>
</feature>
<evidence type="ECO:0000256" key="3">
    <source>
        <dbReference type="ARBA" id="ARBA00022741"/>
    </source>
</evidence>
<evidence type="ECO:0000313" key="11">
    <source>
        <dbReference type="Proteomes" id="UP000310636"/>
    </source>
</evidence>
<sequence>MGKRKEERIHVTSNSGRPSRGRFAPTPSGRMHLGNASTALLAWLQLRAAGGAMVLRMEDLDRARCKPAYAELLIEEMRWLGLDWDEGPDIGGACGPYTQSERDERYREAIARLRGDGWLYSCYCSRAELLQMANAPHGLASEGAPVRCGCRELSPEERERRERIKAPSLHFAMPERDIGFRDGIAGERSFRSAGDFAVVRADGVVGYQLAVVVDDLAMGITDVLRGWDLLDSTPRQLALFEALGATAPRYAHGPLWLGDDGSRLSKRHGSVSLSELRAESVKAEEIVGLIAWATGLIPKPEAAKPAELIPVWSPEKVAQEAIRLPGDWMERLR</sequence>
<feature type="domain" description="Glutamyl/glutaminyl-tRNA synthetase class Ib catalytic" evidence="9">
    <location>
        <begin position="20"/>
        <end position="282"/>
    </location>
</feature>
<proteinExistence type="inferred from homology"/>
<organism evidence="10 11">
    <name type="scientific">Cohnella fermenti</name>
    <dbReference type="NCBI Taxonomy" id="2565925"/>
    <lineage>
        <taxon>Bacteria</taxon>
        <taxon>Bacillati</taxon>
        <taxon>Bacillota</taxon>
        <taxon>Bacilli</taxon>
        <taxon>Bacillales</taxon>
        <taxon>Paenibacillaceae</taxon>
        <taxon>Cohnella</taxon>
    </lineage>
</organism>
<dbReference type="InterPro" id="IPR020058">
    <property type="entry name" value="Glu/Gln-tRNA-synth_Ib_cat-dom"/>
</dbReference>
<feature type="compositionally biased region" description="Basic and acidic residues" evidence="8">
    <location>
        <begin position="1"/>
        <end position="10"/>
    </location>
</feature>
<protein>
    <submittedName>
        <fullName evidence="10">tRNA glutamyl-Q(34) synthetase GluQRS</fullName>
        <ecNumber evidence="10">6.1.1.-</ecNumber>
    </submittedName>
</protein>
<dbReference type="Gene3D" id="3.40.50.620">
    <property type="entry name" value="HUPs"/>
    <property type="match status" value="1"/>
</dbReference>
<dbReference type="GO" id="GO:0004818">
    <property type="term" value="F:glutamate-tRNA ligase activity"/>
    <property type="evidence" value="ECO:0007669"/>
    <property type="project" value="TreeGrafter"/>
</dbReference>
<dbReference type="GO" id="GO:0005829">
    <property type="term" value="C:cytosol"/>
    <property type="evidence" value="ECO:0007669"/>
    <property type="project" value="TreeGrafter"/>
</dbReference>
<dbReference type="PRINTS" id="PR00987">
    <property type="entry name" value="TRNASYNTHGLU"/>
</dbReference>
<evidence type="ECO:0000259" key="9">
    <source>
        <dbReference type="Pfam" id="PF00749"/>
    </source>
</evidence>
<keyword evidence="4" id="KW-0862">Zinc</keyword>
<evidence type="ECO:0000313" key="10">
    <source>
        <dbReference type="EMBL" id="THF79478.1"/>
    </source>
</evidence>
<dbReference type="PANTHER" id="PTHR43311">
    <property type="entry name" value="GLUTAMATE--TRNA LIGASE"/>
    <property type="match status" value="1"/>
</dbReference>
<keyword evidence="11" id="KW-1185">Reference proteome</keyword>
<dbReference type="SUPFAM" id="SSF52374">
    <property type="entry name" value="Nucleotidylyl transferase"/>
    <property type="match status" value="1"/>
</dbReference>